<keyword evidence="2" id="KW-0812">Transmembrane</keyword>
<dbReference type="InterPro" id="IPR052146">
    <property type="entry name" value="HOT1"/>
</dbReference>
<dbReference type="PANTHER" id="PTHR37784">
    <property type="entry name" value="PROTEIN MSN1"/>
    <property type="match status" value="1"/>
</dbReference>
<dbReference type="VEuPathDB" id="FungiDB:PHYBLDRAFT_69131"/>
<sequence length="382" mass="43751">MNNQTNNTAISSQEPQPVTDNSSSIQNSERLDFIRNTVNQAQNISRPCDISREDILTSNKRIEMMLQEVMTTMNAGFESVHASIRLLQATQSRQTTELQKLNRYFTDFFSLGNALFNPSSANPQTPNPSTQTPPSAVHLQQSAAVDIPSTANIPSSVAMKSSFPQYKMNRIIVTVTDLWREYASGFNDSPSIQSLEAKYGTRWRQDRKESRYFSRRKEIYDAIKSKAEQEDISYELAAQCMEAQRVQLEKAKYEQTKKIVNLRMQYNLASELSFNKFKLMARSIQTKNNNGNNSENTVHETLYDTPLMIIVLQSLLKTKILYIIIGLLLVSHFSANQRLSKSSFICETSVSLWKQKYERVLWGCTLFILENWVMMSSIFVFS</sequence>
<dbReference type="OrthoDB" id="428577at2759"/>
<dbReference type="STRING" id="763407.A0A167KGP6"/>
<feature type="transmembrane region" description="Helical" evidence="2">
    <location>
        <begin position="320"/>
        <end position="339"/>
    </location>
</feature>
<dbReference type="AlphaFoldDB" id="A0A167KGP6"/>
<feature type="compositionally biased region" description="Low complexity" evidence="1">
    <location>
        <begin position="122"/>
        <end position="135"/>
    </location>
</feature>
<accession>A0A167KGP6</accession>
<keyword evidence="2" id="KW-1133">Transmembrane helix</keyword>
<dbReference type="GO" id="GO:0060963">
    <property type="term" value="P:positive regulation of ribosomal protein gene transcription by RNA polymerase II"/>
    <property type="evidence" value="ECO:0007669"/>
    <property type="project" value="TreeGrafter"/>
</dbReference>
<evidence type="ECO:0000313" key="4">
    <source>
        <dbReference type="EMBL" id="OAD68055.1"/>
    </source>
</evidence>
<dbReference type="GeneID" id="29002961"/>
<evidence type="ECO:0000313" key="5">
    <source>
        <dbReference type="Proteomes" id="UP000077315"/>
    </source>
</evidence>
<evidence type="ECO:0000256" key="2">
    <source>
        <dbReference type="SAM" id="Phobius"/>
    </source>
</evidence>
<feature type="region of interest" description="Disordered" evidence="1">
    <location>
        <begin position="116"/>
        <end position="138"/>
    </location>
</feature>
<feature type="transmembrane region" description="Helical" evidence="2">
    <location>
        <begin position="360"/>
        <end position="381"/>
    </location>
</feature>
<proteinExistence type="predicted"/>
<dbReference type="EMBL" id="KV440996">
    <property type="protein sequence ID" value="OAD68055.1"/>
    <property type="molecule type" value="Genomic_DNA"/>
</dbReference>
<gene>
    <name evidence="4" type="ORF">PHYBLDRAFT_69131</name>
</gene>
<dbReference type="GO" id="GO:0000978">
    <property type="term" value="F:RNA polymerase II cis-regulatory region sequence-specific DNA binding"/>
    <property type="evidence" value="ECO:0007669"/>
    <property type="project" value="TreeGrafter"/>
</dbReference>
<dbReference type="InterPro" id="IPR022210">
    <property type="entry name" value="TF_GCR1-like"/>
</dbReference>
<evidence type="ECO:0000256" key="1">
    <source>
        <dbReference type="SAM" id="MobiDB-lite"/>
    </source>
</evidence>
<evidence type="ECO:0000259" key="3">
    <source>
        <dbReference type="Pfam" id="PF12550"/>
    </source>
</evidence>
<organism evidence="4 5">
    <name type="scientific">Phycomyces blakesleeanus (strain ATCC 8743b / DSM 1359 / FGSC 10004 / NBRC 33097 / NRRL 1555)</name>
    <dbReference type="NCBI Taxonomy" id="763407"/>
    <lineage>
        <taxon>Eukaryota</taxon>
        <taxon>Fungi</taxon>
        <taxon>Fungi incertae sedis</taxon>
        <taxon>Mucoromycota</taxon>
        <taxon>Mucoromycotina</taxon>
        <taxon>Mucoromycetes</taxon>
        <taxon>Mucorales</taxon>
        <taxon>Phycomycetaceae</taxon>
        <taxon>Phycomyces</taxon>
    </lineage>
</organism>
<keyword evidence="2" id="KW-0472">Membrane</keyword>
<reference evidence="5" key="1">
    <citation type="submission" date="2015-06" db="EMBL/GenBank/DDBJ databases">
        <title>Expansion of signal transduction pathways in fungi by whole-genome duplication.</title>
        <authorList>
            <consortium name="DOE Joint Genome Institute"/>
            <person name="Corrochano L.M."/>
            <person name="Kuo A."/>
            <person name="Marcet-Houben M."/>
            <person name="Polaino S."/>
            <person name="Salamov A."/>
            <person name="Villalobos J.M."/>
            <person name="Alvarez M.I."/>
            <person name="Avalos J."/>
            <person name="Benito E.P."/>
            <person name="Benoit I."/>
            <person name="Burger G."/>
            <person name="Camino L.P."/>
            <person name="Canovas D."/>
            <person name="Cerda-Olmedo E."/>
            <person name="Cheng J.-F."/>
            <person name="Dominguez A."/>
            <person name="Elias M."/>
            <person name="Eslava A.P."/>
            <person name="Glaser F."/>
            <person name="Grimwood J."/>
            <person name="Gutierrez G."/>
            <person name="Heitman J."/>
            <person name="Henrissat B."/>
            <person name="Iturriaga E.A."/>
            <person name="Lang B.F."/>
            <person name="Lavin J.L."/>
            <person name="Lee S."/>
            <person name="Li W."/>
            <person name="Lindquist E."/>
            <person name="Lopez-Garcia S."/>
            <person name="Luque E.M."/>
            <person name="Marcos A.T."/>
            <person name="Martin J."/>
            <person name="McCluskey K."/>
            <person name="Medina H.R."/>
            <person name="Miralles-Duran A."/>
            <person name="Miyazaki A."/>
            <person name="Munoz-Torres E."/>
            <person name="Oguiza J.A."/>
            <person name="Ohm R."/>
            <person name="Olmedo M."/>
            <person name="Orejas M."/>
            <person name="Ortiz-Castellanos L."/>
            <person name="Pisabarro A.G."/>
            <person name="Rodriguez-Romero J."/>
            <person name="Ruiz-Herrera J."/>
            <person name="Ruiz-Vazquez R."/>
            <person name="Sanz C."/>
            <person name="Schackwitz W."/>
            <person name="Schmutz J."/>
            <person name="Shahriari M."/>
            <person name="Shelest E."/>
            <person name="Silva-Franco F."/>
            <person name="Soanes D."/>
            <person name="Syed K."/>
            <person name="Tagua V.G."/>
            <person name="Talbot N.J."/>
            <person name="Thon M."/>
            <person name="De vries R.P."/>
            <person name="Wiebenga A."/>
            <person name="Yadav J.S."/>
            <person name="Braun E.L."/>
            <person name="Baker S."/>
            <person name="Garre V."/>
            <person name="Horwitz B."/>
            <person name="Torres-Martinez S."/>
            <person name="Idnurm A."/>
            <person name="Herrera-Estrella A."/>
            <person name="Gabaldon T."/>
            <person name="Grigoriev I.V."/>
        </authorList>
    </citation>
    <scope>NUCLEOTIDE SEQUENCE [LARGE SCALE GENOMIC DNA]</scope>
    <source>
        <strain evidence="5">NRRL 1555(-)</strain>
    </source>
</reference>
<dbReference type="Pfam" id="PF12550">
    <property type="entry name" value="GCR1_C"/>
    <property type="match status" value="1"/>
</dbReference>
<dbReference type="GO" id="GO:0000981">
    <property type="term" value="F:DNA-binding transcription factor activity, RNA polymerase II-specific"/>
    <property type="evidence" value="ECO:0007669"/>
    <property type="project" value="TreeGrafter"/>
</dbReference>
<dbReference type="RefSeq" id="XP_018286095.1">
    <property type="nucleotide sequence ID" value="XM_018442055.1"/>
</dbReference>
<dbReference type="InParanoid" id="A0A167KGP6"/>
<keyword evidence="5" id="KW-1185">Reference proteome</keyword>
<feature type="region of interest" description="Disordered" evidence="1">
    <location>
        <begin position="1"/>
        <end position="25"/>
    </location>
</feature>
<dbReference type="PANTHER" id="PTHR37784:SF2">
    <property type="entry name" value="HIGH-OSMOLARITY-INDUCED TRANSCRIPTION PROTEIN 1"/>
    <property type="match status" value="1"/>
</dbReference>
<protein>
    <recommendedName>
        <fullName evidence="3">Transcription activator GCR1-like domain-containing protein</fullName>
    </recommendedName>
</protein>
<name>A0A167KGP6_PHYB8</name>
<feature type="domain" description="Transcription activator GCR1-like" evidence="3">
    <location>
        <begin position="166"/>
        <end position="245"/>
    </location>
</feature>
<dbReference type="Proteomes" id="UP000077315">
    <property type="component" value="Unassembled WGS sequence"/>
</dbReference>